<dbReference type="Pfam" id="PF00534">
    <property type="entry name" value="Glycos_transf_1"/>
    <property type="match status" value="1"/>
</dbReference>
<sequence>MHNLFRWKVHKYRRKVYMKKVCMLLKRSRSMLEKDSRVLRESKALADAGYEVVILIYDTEDKEDFVIDGVIVKTVKIAGLKLLLKYNSFSDNITGKYQLSFIQKAFRKIYFFYLNRVYLNNTLKKALSLKYDIYHCHDFETLEIGYRVKKILPIKIAYDAHELWLENRNYLSTNFILSLLRKCLKQVNILKERIWIKDVDLVITVNQSLAQYLSDFYNIKKPVILRNLPDQIKITNNGNKFRQELNIHENTNIVLYQGALLSGRGIENLIKAFENINNNTILVFMGYGALYDYVKNISQLIEFNDKIFLKDAVSPSDLLGYTCGADLGVSLIENTCKSYYYSSPNKVWEYIAAGVPILVSDFPEMRQSAIDEQMGYTVDPASPEDISKKINSIFDKKNYSDYLMRKNNCIEKTISQYNWEKEKEILISAYQSM</sequence>
<dbReference type="GO" id="GO:0016757">
    <property type="term" value="F:glycosyltransferase activity"/>
    <property type="evidence" value="ECO:0007669"/>
    <property type="project" value="InterPro"/>
</dbReference>
<dbReference type="Pfam" id="PF13439">
    <property type="entry name" value="Glyco_transf_4"/>
    <property type="match status" value="1"/>
</dbReference>
<dbReference type="InterPro" id="IPR028098">
    <property type="entry name" value="Glyco_trans_4-like_N"/>
</dbReference>
<dbReference type="EMBL" id="FR695877">
    <property type="protein sequence ID" value="CBX31656.1"/>
    <property type="molecule type" value="Genomic_DNA"/>
</dbReference>
<accession>E1YK52</accession>
<evidence type="ECO:0000256" key="1">
    <source>
        <dbReference type="ARBA" id="ARBA00022679"/>
    </source>
</evidence>
<dbReference type="GO" id="GO:0009103">
    <property type="term" value="P:lipopolysaccharide biosynthetic process"/>
    <property type="evidence" value="ECO:0007669"/>
    <property type="project" value="TreeGrafter"/>
</dbReference>
<dbReference type="SUPFAM" id="SSF53756">
    <property type="entry name" value="UDP-Glycosyltransferase/glycogen phosphorylase"/>
    <property type="match status" value="1"/>
</dbReference>
<organism evidence="4">
    <name type="scientific">uncultured Desulfobacterium sp</name>
    <dbReference type="NCBI Taxonomy" id="201089"/>
    <lineage>
        <taxon>Bacteria</taxon>
        <taxon>Pseudomonadati</taxon>
        <taxon>Thermodesulfobacteriota</taxon>
        <taxon>Desulfobacteria</taxon>
        <taxon>Desulfobacterales</taxon>
        <taxon>Desulfobacteriaceae</taxon>
        <taxon>Desulfobacterium</taxon>
        <taxon>environmental samples</taxon>
    </lineage>
</organism>
<evidence type="ECO:0000313" key="4">
    <source>
        <dbReference type="EMBL" id="CBX31656.1"/>
    </source>
</evidence>
<evidence type="ECO:0000259" key="2">
    <source>
        <dbReference type="Pfam" id="PF00534"/>
    </source>
</evidence>
<dbReference type="Gene3D" id="3.40.50.2000">
    <property type="entry name" value="Glycogen Phosphorylase B"/>
    <property type="match status" value="2"/>
</dbReference>
<dbReference type="InterPro" id="IPR001296">
    <property type="entry name" value="Glyco_trans_1"/>
</dbReference>
<feature type="domain" description="Glycosyltransferase subfamily 4-like N-terminal" evidence="3">
    <location>
        <begin position="38"/>
        <end position="221"/>
    </location>
</feature>
<evidence type="ECO:0000259" key="3">
    <source>
        <dbReference type="Pfam" id="PF13439"/>
    </source>
</evidence>
<dbReference type="AlphaFoldDB" id="E1YK52"/>
<name>E1YK52_9BACT</name>
<dbReference type="PANTHER" id="PTHR46401:SF2">
    <property type="entry name" value="GLYCOSYLTRANSFERASE WBBK-RELATED"/>
    <property type="match status" value="1"/>
</dbReference>
<proteinExistence type="predicted"/>
<feature type="domain" description="Glycosyl transferase family 1" evidence="2">
    <location>
        <begin position="240"/>
        <end position="402"/>
    </location>
</feature>
<evidence type="ECO:0008006" key="5">
    <source>
        <dbReference type="Google" id="ProtNLM"/>
    </source>
</evidence>
<keyword evidence="1" id="KW-0808">Transferase</keyword>
<protein>
    <recommendedName>
        <fullName evidence="5">Glycosyltransferase subfamily 4-like N-terminal domain-containing protein</fullName>
    </recommendedName>
</protein>
<gene>
    <name evidence="4" type="ORF">N47_E51680</name>
</gene>
<dbReference type="PANTHER" id="PTHR46401">
    <property type="entry name" value="GLYCOSYLTRANSFERASE WBBK-RELATED"/>
    <property type="match status" value="1"/>
</dbReference>
<dbReference type="CAZy" id="GT4">
    <property type="family name" value="Glycosyltransferase Family 4"/>
</dbReference>
<reference evidence="4" key="1">
    <citation type="journal article" date="2011" name="Environ. Microbiol.">
        <title>Genomic insights into the metabolic potential of the polycyclic aromatic hydrocarbon degrading sulfate-reducing Deltaproteobacterium N47.</title>
        <authorList>
            <person name="Bergmann F."/>
            <person name="Selesi D."/>
            <person name="Weinmaier T."/>
            <person name="Tischler P."/>
            <person name="Rattei T."/>
            <person name="Meckenstock R.U."/>
        </authorList>
    </citation>
    <scope>NUCLEOTIDE SEQUENCE</scope>
</reference>